<dbReference type="InterPro" id="IPR011010">
    <property type="entry name" value="DNA_brk_join_enz"/>
</dbReference>
<evidence type="ECO:0000313" key="6">
    <source>
        <dbReference type="Proteomes" id="UP001500689"/>
    </source>
</evidence>
<dbReference type="InterPro" id="IPR044068">
    <property type="entry name" value="CB"/>
</dbReference>
<dbReference type="InterPro" id="IPR004107">
    <property type="entry name" value="Integrase_SAM-like_N"/>
</dbReference>
<dbReference type="Proteomes" id="UP001500689">
    <property type="component" value="Unassembled WGS sequence"/>
</dbReference>
<protein>
    <submittedName>
        <fullName evidence="5">Site-specific integrase</fullName>
    </submittedName>
</protein>
<sequence>MRFALSRVVFLWSPVMILSFFSSQGWESWELERRPLIPERMPVLVDDDLRFEDAPGAPRPTVVVNRWLRELPASGAPAPNTWEAYARAVREWMEFLAEHGVALFDSRERLKLGLSRYAEHRATGPLRQRFAATTWGQHMSILSLFYRWAMEEGHAEAEPFTYRTARALFHGTGREVRVNLAVRRTPKPHVTIKYLEPDFTDLFLNGLRGLAPDGALDTGYRGRELARNAAVGGLALGTGLRAQEFTYLLPYEIPALPPKPVAIPIPFPVPAGITKGRRFRTTWISYDALAAVHHYLELDRAVTADGSTWRPPRRWGEPLLVTNPDARGGQINGVRCRWDTVTPGERRRLVAPGGGSCLLALRNGGGPFTAWATVFERTADRIRVRFEPRFPHIHPHRLRHSFSMRTLEYLVTGHYRQAAKLVKDTDADAALVFYLSKADPLLVLRDLLGHSSVLTTEKYLKRLDMTRIYRDAYENAGITDGLLSEAAAEREAAAEFDDGEGEVC</sequence>
<organism evidence="5 6">
    <name type="scientific">Amycolatopsis ultiminotia</name>
    <dbReference type="NCBI Taxonomy" id="543629"/>
    <lineage>
        <taxon>Bacteria</taxon>
        <taxon>Bacillati</taxon>
        <taxon>Actinomycetota</taxon>
        <taxon>Actinomycetes</taxon>
        <taxon>Pseudonocardiales</taxon>
        <taxon>Pseudonocardiaceae</taxon>
        <taxon>Amycolatopsis</taxon>
    </lineage>
</organism>
<dbReference type="PROSITE" id="PS51900">
    <property type="entry name" value="CB"/>
    <property type="match status" value="1"/>
</dbReference>
<reference evidence="6" key="1">
    <citation type="journal article" date="2019" name="Int. J. Syst. Evol. Microbiol.">
        <title>The Global Catalogue of Microorganisms (GCM) 10K type strain sequencing project: providing services to taxonomists for standard genome sequencing and annotation.</title>
        <authorList>
            <consortium name="The Broad Institute Genomics Platform"/>
            <consortium name="The Broad Institute Genome Sequencing Center for Infectious Disease"/>
            <person name="Wu L."/>
            <person name="Ma J."/>
        </authorList>
    </citation>
    <scope>NUCLEOTIDE SEQUENCE [LARGE SCALE GENOMIC DNA]</scope>
    <source>
        <strain evidence="6">JCM 16898</strain>
    </source>
</reference>
<evidence type="ECO:0000313" key="5">
    <source>
        <dbReference type="EMBL" id="GAA3588743.1"/>
    </source>
</evidence>
<evidence type="ECO:0000256" key="1">
    <source>
        <dbReference type="ARBA" id="ARBA00023125"/>
    </source>
</evidence>
<gene>
    <name evidence="5" type="ORF">GCM10022222_86400</name>
</gene>
<comment type="caution">
    <text evidence="5">The sequence shown here is derived from an EMBL/GenBank/DDBJ whole genome shotgun (WGS) entry which is preliminary data.</text>
</comment>
<dbReference type="SUPFAM" id="SSF56349">
    <property type="entry name" value="DNA breaking-rejoining enzymes"/>
    <property type="match status" value="1"/>
</dbReference>
<feature type="domain" description="Core-binding (CB)" evidence="4">
    <location>
        <begin position="58"/>
        <end position="150"/>
    </location>
</feature>
<evidence type="ECO:0000256" key="2">
    <source>
        <dbReference type="ARBA" id="ARBA00023172"/>
    </source>
</evidence>
<dbReference type="PANTHER" id="PTHR30349">
    <property type="entry name" value="PHAGE INTEGRASE-RELATED"/>
    <property type="match status" value="1"/>
</dbReference>
<dbReference type="PANTHER" id="PTHR30349:SF64">
    <property type="entry name" value="PROPHAGE INTEGRASE INTD-RELATED"/>
    <property type="match status" value="1"/>
</dbReference>
<dbReference type="Gene3D" id="1.10.443.10">
    <property type="entry name" value="Intergrase catalytic core"/>
    <property type="match status" value="1"/>
</dbReference>
<dbReference type="EMBL" id="BAAAZN010000046">
    <property type="protein sequence ID" value="GAA3588743.1"/>
    <property type="molecule type" value="Genomic_DNA"/>
</dbReference>
<dbReference type="SUPFAM" id="SSF47823">
    <property type="entry name" value="lambda integrase-like, N-terminal domain"/>
    <property type="match status" value="1"/>
</dbReference>
<dbReference type="RefSeq" id="WP_344869538.1">
    <property type="nucleotide sequence ID" value="NZ_BAAAZN010000046.1"/>
</dbReference>
<proteinExistence type="predicted"/>
<evidence type="ECO:0000259" key="4">
    <source>
        <dbReference type="PROSITE" id="PS51900"/>
    </source>
</evidence>
<keyword evidence="1 3" id="KW-0238">DNA-binding</keyword>
<dbReference type="InterPro" id="IPR010998">
    <property type="entry name" value="Integrase_recombinase_N"/>
</dbReference>
<keyword evidence="6" id="KW-1185">Reference proteome</keyword>
<dbReference type="InterPro" id="IPR050090">
    <property type="entry name" value="Tyrosine_recombinase_XerCD"/>
</dbReference>
<dbReference type="InterPro" id="IPR013762">
    <property type="entry name" value="Integrase-like_cat_sf"/>
</dbReference>
<dbReference type="Gene3D" id="1.10.150.130">
    <property type="match status" value="1"/>
</dbReference>
<name>A0ABP6YU56_9PSEU</name>
<dbReference type="Pfam" id="PF02899">
    <property type="entry name" value="Phage_int_SAM_1"/>
    <property type="match status" value="1"/>
</dbReference>
<keyword evidence="2" id="KW-0233">DNA recombination</keyword>
<accession>A0ABP6YU56</accession>
<evidence type="ECO:0000256" key="3">
    <source>
        <dbReference type="PROSITE-ProRule" id="PRU01248"/>
    </source>
</evidence>